<evidence type="ECO:0008006" key="3">
    <source>
        <dbReference type="Google" id="ProtNLM"/>
    </source>
</evidence>
<dbReference type="Gene3D" id="1.10.10.1100">
    <property type="entry name" value="BFD-like [2Fe-2S]-binding domain"/>
    <property type="match status" value="1"/>
</dbReference>
<dbReference type="OrthoDB" id="7428628at2"/>
<name>A0A109BJM0_HYPSL</name>
<dbReference type="PATRIC" id="fig|121290.4.peg.133"/>
<evidence type="ECO:0000313" key="2">
    <source>
        <dbReference type="Proteomes" id="UP000059074"/>
    </source>
</evidence>
<dbReference type="RefSeq" id="WP_157066682.1">
    <property type="nucleotide sequence ID" value="NZ_LMTR01000047.1"/>
</dbReference>
<proteinExistence type="predicted"/>
<protein>
    <recommendedName>
        <fullName evidence="3">BFD-like [2Fe-2S]-binding domain-containing protein</fullName>
    </recommendedName>
</protein>
<evidence type="ECO:0000313" key="1">
    <source>
        <dbReference type="EMBL" id="KWT69212.1"/>
    </source>
</evidence>
<accession>A0A109BJM0</accession>
<dbReference type="InterPro" id="IPR041854">
    <property type="entry name" value="BFD-like_2Fe2S-bd_dom_sf"/>
</dbReference>
<comment type="caution">
    <text evidence="1">The sequence shown here is derived from an EMBL/GenBank/DDBJ whole genome shotgun (WGS) entry which is preliminary data.</text>
</comment>
<reference evidence="1 2" key="1">
    <citation type="submission" date="2015-10" db="EMBL/GenBank/DDBJ databases">
        <title>Transcriptomic analysis of a linuron degrading triple-species bacterial consortium.</title>
        <authorList>
            <person name="Albers P."/>
        </authorList>
    </citation>
    <scope>NUCLEOTIDE SEQUENCE [LARGE SCALE GENOMIC DNA]</scope>
    <source>
        <strain evidence="1 2">WDL6</strain>
    </source>
</reference>
<dbReference type="STRING" id="121290.APY04_1643"/>
<gene>
    <name evidence="1" type="ORF">APY04_1643</name>
</gene>
<dbReference type="Proteomes" id="UP000059074">
    <property type="component" value="Unassembled WGS sequence"/>
</dbReference>
<dbReference type="EMBL" id="LMTR01000047">
    <property type="protein sequence ID" value="KWT69212.1"/>
    <property type="molecule type" value="Genomic_DNA"/>
</dbReference>
<sequence length="115" mass="12420">MIVCSCTVITDLDIENALVEILNAPDAPIPTPGIVFRHLSKRMNCCGCAPLAVDTIYNKVDELEKKGLISPTLSATTRSKLLAFTARRAKASPVAHIDPVDFVVSDSKDLVRKIA</sequence>
<dbReference type="AlphaFoldDB" id="A0A109BJM0"/>
<organism evidence="1 2">
    <name type="scientific">Hyphomicrobium sulfonivorans</name>
    <dbReference type="NCBI Taxonomy" id="121290"/>
    <lineage>
        <taxon>Bacteria</taxon>
        <taxon>Pseudomonadati</taxon>
        <taxon>Pseudomonadota</taxon>
        <taxon>Alphaproteobacteria</taxon>
        <taxon>Hyphomicrobiales</taxon>
        <taxon>Hyphomicrobiaceae</taxon>
        <taxon>Hyphomicrobium</taxon>
    </lineage>
</organism>
<keyword evidence="2" id="KW-1185">Reference proteome</keyword>